<dbReference type="EMBL" id="JACJII010000001">
    <property type="protein sequence ID" value="MBA9003599.1"/>
    <property type="molecule type" value="Genomic_DNA"/>
</dbReference>
<dbReference type="NCBIfam" id="TIGR02246">
    <property type="entry name" value="SgcJ/EcaC family oxidoreductase"/>
    <property type="match status" value="1"/>
</dbReference>
<sequence length="126" mass="13587">MFEEAAVLESLERLVEAWNDGDAAAYAGLFVEDADYITWSGQNMTGRAAIEAVHRDLFAGPARGSRLAIRDTPRIRFLTSDVAVVVTSGGGDRDSVITLTAVRQGKGWRFGSFQKTLRTPVPGVAS</sequence>
<dbReference type="RefSeq" id="WP_182705302.1">
    <property type="nucleotide sequence ID" value="NZ_JACJII010000001.1"/>
</dbReference>
<dbReference type="Proteomes" id="UP000539313">
    <property type="component" value="Unassembled WGS sequence"/>
</dbReference>
<dbReference type="Pfam" id="PF14534">
    <property type="entry name" value="DUF4440"/>
    <property type="match status" value="1"/>
</dbReference>
<dbReference type="SUPFAM" id="SSF54427">
    <property type="entry name" value="NTF2-like"/>
    <property type="match status" value="1"/>
</dbReference>
<evidence type="ECO:0000313" key="2">
    <source>
        <dbReference type="EMBL" id="MBA9003599.1"/>
    </source>
</evidence>
<feature type="domain" description="DUF4440" evidence="1">
    <location>
        <begin position="8"/>
        <end position="109"/>
    </location>
</feature>
<name>A0A7W3R8I5_9ACTN</name>
<gene>
    <name evidence="2" type="ORF">HNR21_002481</name>
</gene>
<reference evidence="2 3" key="1">
    <citation type="submission" date="2020-08" db="EMBL/GenBank/DDBJ databases">
        <title>Sequencing the genomes of 1000 actinobacteria strains.</title>
        <authorList>
            <person name="Klenk H.-P."/>
        </authorList>
    </citation>
    <scope>NUCLEOTIDE SEQUENCE [LARGE SCALE GENOMIC DNA]</scope>
    <source>
        <strain evidence="2 3">DSM 45823</strain>
    </source>
</reference>
<evidence type="ECO:0000313" key="3">
    <source>
        <dbReference type="Proteomes" id="UP000539313"/>
    </source>
</evidence>
<organism evidence="2 3">
    <name type="scientific">Thermomonospora cellulosilytica</name>
    <dbReference type="NCBI Taxonomy" id="1411118"/>
    <lineage>
        <taxon>Bacteria</taxon>
        <taxon>Bacillati</taxon>
        <taxon>Actinomycetota</taxon>
        <taxon>Actinomycetes</taxon>
        <taxon>Streptosporangiales</taxon>
        <taxon>Thermomonosporaceae</taxon>
        <taxon>Thermomonospora</taxon>
    </lineage>
</organism>
<keyword evidence="3" id="KW-1185">Reference proteome</keyword>
<protein>
    <submittedName>
        <fullName evidence="2">Uncharacterized protein (TIGR02246 family)</fullName>
    </submittedName>
</protein>
<comment type="caution">
    <text evidence="2">The sequence shown here is derived from an EMBL/GenBank/DDBJ whole genome shotgun (WGS) entry which is preliminary data.</text>
</comment>
<evidence type="ECO:0000259" key="1">
    <source>
        <dbReference type="Pfam" id="PF14534"/>
    </source>
</evidence>
<dbReference type="Gene3D" id="3.10.450.50">
    <property type="match status" value="1"/>
</dbReference>
<dbReference type="InterPro" id="IPR027843">
    <property type="entry name" value="DUF4440"/>
</dbReference>
<proteinExistence type="predicted"/>
<dbReference type="AlphaFoldDB" id="A0A7W3R8I5"/>
<accession>A0A7W3R8I5</accession>
<dbReference type="InterPro" id="IPR032710">
    <property type="entry name" value="NTF2-like_dom_sf"/>
</dbReference>
<dbReference type="InterPro" id="IPR011944">
    <property type="entry name" value="Steroid_delta5-4_isomerase"/>
</dbReference>